<keyword evidence="5" id="KW-0046">Antibiotic resistance</keyword>
<comment type="caution">
    <text evidence="7">The sequence shown here is derived from an EMBL/GenBank/DDBJ whole genome shotgun (WGS) entry which is preliminary data.</text>
</comment>
<evidence type="ECO:0000259" key="6">
    <source>
        <dbReference type="PROSITE" id="PS50893"/>
    </source>
</evidence>
<keyword evidence="3" id="KW-0547">Nucleotide-binding</keyword>
<dbReference type="PROSITE" id="PS00211">
    <property type="entry name" value="ABC_TRANSPORTER_1"/>
    <property type="match status" value="1"/>
</dbReference>
<dbReference type="GO" id="GO:0005524">
    <property type="term" value="F:ATP binding"/>
    <property type="evidence" value="ECO:0007669"/>
    <property type="project" value="UniProtKB-KW"/>
</dbReference>
<dbReference type="InterPro" id="IPR003439">
    <property type="entry name" value="ABC_transporter-like_ATP-bd"/>
</dbReference>
<evidence type="ECO:0000256" key="2">
    <source>
        <dbReference type="ARBA" id="ARBA00022448"/>
    </source>
</evidence>
<evidence type="ECO:0000256" key="3">
    <source>
        <dbReference type="ARBA" id="ARBA00022741"/>
    </source>
</evidence>
<accession>A0ABT9NIK2</accession>
<dbReference type="CDD" id="cd03230">
    <property type="entry name" value="ABC_DR_subfamily_A"/>
    <property type="match status" value="1"/>
</dbReference>
<dbReference type="InterPro" id="IPR017871">
    <property type="entry name" value="ABC_transporter-like_CS"/>
</dbReference>
<gene>
    <name evidence="7" type="ORF">J2S59_000049</name>
</gene>
<keyword evidence="8" id="KW-1185">Reference proteome</keyword>
<dbReference type="InterPro" id="IPR003593">
    <property type="entry name" value="AAA+_ATPase"/>
</dbReference>
<dbReference type="PROSITE" id="PS50893">
    <property type="entry name" value="ABC_TRANSPORTER_2"/>
    <property type="match status" value="1"/>
</dbReference>
<dbReference type="SMART" id="SM00382">
    <property type="entry name" value="AAA"/>
    <property type="match status" value="1"/>
</dbReference>
<dbReference type="InterPro" id="IPR027417">
    <property type="entry name" value="P-loop_NTPase"/>
</dbReference>
<keyword evidence="4 7" id="KW-0067">ATP-binding</keyword>
<sequence>MSIRTTSVAAPAHTSTSPAIELTGLTKSFRTRDEVVEAVRGVDLTVTGGEVVAFLGPNGAGKTTTLDMVLGLTEPSVGTARVFGLPPRAAVAQGRISAVLQTGGLLRDLTVRETVVLIASTYAEHAPVDDVIARAGLTDLQRRMVAKCSGGEQQRLRFALALLPDPDLLVLDEPTAGMDVAARREFWAAMHAEAARGRTVVFATHYLEEAESFADRIVLIAQGRVIADGSTAEIRARAAGRAVHATVPVMRQAQVVAALRAHPGVSDVTVQGDRLRVAAVDSDAVARALLTELGGTDLEIHAASLDDAFLALTTRTEEDPR</sequence>
<name>A0ABT9NIK2_9ACTN</name>
<dbReference type="SUPFAM" id="SSF52540">
    <property type="entry name" value="P-loop containing nucleoside triphosphate hydrolases"/>
    <property type="match status" value="1"/>
</dbReference>
<evidence type="ECO:0000256" key="5">
    <source>
        <dbReference type="ARBA" id="ARBA00023251"/>
    </source>
</evidence>
<protein>
    <submittedName>
        <fullName evidence="7">ABC-2 type transport system ATP-binding protein</fullName>
    </submittedName>
</protein>
<evidence type="ECO:0000313" key="8">
    <source>
        <dbReference type="Proteomes" id="UP001240447"/>
    </source>
</evidence>
<dbReference type="Gene3D" id="3.40.50.300">
    <property type="entry name" value="P-loop containing nucleotide triphosphate hydrolases"/>
    <property type="match status" value="1"/>
</dbReference>
<organism evidence="7 8">
    <name type="scientific">Nocardioides massiliensis</name>
    <dbReference type="NCBI Taxonomy" id="1325935"/>
    <lineage>
        <taxon>Bacteria</taxon>
        <taxon>Bacillati</taxon>
        <taxon>Actinomycetota</taxon>
        <taxon>Actinomycetes</taxon>
        <taxon>Propionibacteriales</taxon>
        <taxon>Nocardioidaceae</taxon>
        <taxon>Nocardioides</taxon>
    </lineage>
</organism>
<dbReference type="Pfam" id="PF00005">
    <property type="entry name" value="ABC_tran"/>
    <property type="match status" value="1"/>
</dbReference>
<dbReference type="EMBL" id="JAUSQM010000001">
    <property type="protein sequence ID" value="MDP9820240.1"/>
    <property type="molecule type" value="Genomic_DNA"/>
</dbReference>
<dbReference type="RefSeq" id="WP_068125135.1">
    <property type="nucleotide sequence ID" value="NZ_CCXJ01000804.2"/>
</dbReference>
<dbReference type="PANTHER" id="PTHR42711">
    <property type="entry name" value="ABC TRANSPORTER ATP-BINDING PROTEIN"/>
    <property type="match status" value="1"/>
</dbReference>
<dbReference type="Proteomes" id="UP001240447">
    <property type="component" value="Unassembled WGS sequence"/>
</dbReference>
<comment type="subcellular location">
    <subcellularLocation>
        <location evidence="1">Cell membrane</location>
        <topology evidence="1">Peripheral membrane protein</topology>
    </subcellularLocation>
</comment>
<dbReference type="InterPro" id="IPR050763">
    <property type="entry name" value="ABC_transporter_ATP-binding"/>
</dbReference>
<keyword evidence="2" id="KW-0813">Transport</keyword>
<feature type="domain" description="ABC transporter" evidence="6">
    <location>
        <begin position="20"/>
        <end position="247"/>
    </location>
</feature>
<proteinExistence type="predicted"/>
<evidence type="ECO:0000256" key="1">
    <source>
        <dbReference type="ARBA" id="ARBA00004202"/>
    </source>
</evidence>
<evidence type="ECO:0000256" key="4">
    <source>
        <dbReference type="ARBA" id="ARBA00022840"/>
    </source>
</evidence>
<reference evidence="7 8" key="1">
    <citation type="submission" date="2023-07" db="EMBL/GenBank/DDBJ databases">
        <title>Sequencing the genomes of 1000 actinobacteria strains.</title>
        <authorList>
            <person name="Klenk H.-P."/>
        </authorList>
    </citation>
    <scope>NUCLEOTIDE SEQUENCE [LARGE SCALE GENOMIC DNA]</scope>
    <source>
        <strain evidence="7 8">GD13</strain>
    </source>
</reference>
<evidence type="ECO:0000313" key="7">
    <source>
        <dbReference type="EMBL" id="MDP9820240.1"/>
    </source>
</evidence>
<dbReference type="PANTHER" id="PTHR42711:SF17">
    <property type="entry name" value="ABC TRANSPORTER ATP-BINDING PROTEIN"/>
    <property type="match status" value="1"/>
</dbReference>